<protein>
    <submittedName>
        <fullName evidence="1">Uncharacterized protein</fullName>
    </submittedName>
</protein>
<evidence type="ECO:0000313" key="2">
    <source>
        <dbReference type="Proteomes" id="UP001256588"/>
    </source>
</evidence>
<evidence type="ECO:0000313" key="1">
    <source>
        <dbReference type="EMBL" id="MDR7193233.1"/>
    </source>
</evidence>
<comment type="caution">
    <text evidence="1">The sequence shown here is derived from an EMBL/GenBank/DDBJ whole genome shotgun (WGS) entry which is preliminary data.</text>
</comment>
<sequence length="85" mass="9762">MRPASGNRHRTLNKDAGVNADDVELCRVYGQLSREYLGARSWADCEAQLRDGWLRLRRDPAMNWEDAAPLVRTFWELTSVDPDLS</sequence>
<proteinExistence type="predicted"/>
<dbReference type="EMBL" id="JAVDWO010000007">
    <property type="protein sequence ID" value="MDR7193233.1"/>
    <property type="molecule type" value="Genomic_DNA"/>
</dbReference>
<organism evidence="1 2">
    <name type="scientific">Luteimonas terrae</name>
    <dbReference type="NCBI Taxonomy" id="1530191"/>
    <lineage>
        <taxon>Bacteria</taxon>
        <taxon>Pseudomonadati</taxon>
        <taxon>Pseudomonadota</taxon>
        <taxon>Gammaproteobacteria</taxon>
        <taxon>Lysobacterales</taxon>
        <taxon>Lysobacteraceae</taxon>
        <taxon>Luteimonas</taxon>
    </lineage>
</organism>
<reference evidence="1 2" key="1">
    <citation type="submission" date="2023-07" db="EMBL/GenBank/DDBJ databases">
        <title>Sorghum-associated microbial communities from plants grown in Nebraska, USA.</title>
        <authorList>
            <person name="Schachtman D."/>
        </authorList>
    </citation>
    <scope>NUCLEOTIDE SEQUENCE [LARGE SCALE GENOMIC DNA]</scope>
    <source>
        <strain evidence="1 2">4099</strain>
    </source>
</reference>
<gene>
    <name evidence="1" type="ORF">J2W68_001967</name>
</gene>
<name>A0ABU1XWV0_9GAMM</name>
<dbReference type="Proteomes" id="UP001256588">
    <property type="component" value="Unassembled WGS sequence"/>
</dbReference>
<accession>A0ABU1XWV0</accession>
<keyword evidence="2" id="KW-1185">Reference proteome</keyword>